<dbReference type="AlphaFoldDB" id="A0A6C0H8H9"/>
<evidence type="ECO:0000313" key="2">
    <source>
        <dbReference type="EMBL" id="QHT76670.1"/>
    </source>
</evidence>
<organism evidence="2">
    <name type="scientific">viral metagenome</name>
    <dbReference type="NCBI Taxonomy" id="1070528"/>
    <lineage>
        <taxon>unclassified sequences</taxon>
        <taxon>metagenomes</taxon>
        <taxon>organismal metagenomes</taxon>
    </lineage>
</organism>
<protein>
    <submittedName>
        <fullName evidence="2">Uncharacterized protein</fullName>
    </submittedName>
</protein>
<reference evidence="2" key="1">
    <citation type="journal article" date="2020" name="Nature">
        <title>Giant virus diversity and host interactions through global metagenomics.</title>
        <authorList>
            <person name="Schulz F."/>
            <person name="Roux S."/>
            <person name="Paez-Espino D."/>
            <person name="Jungbluth S."/>
            <person name="Walsh D.A."/>
            <person name="Denef V.J."/>
            <person name="McMahon K.D."/>
            <person name="Konstantinidis K.T."/>
            <person name="Eloe-Fadrosh E.A."/>
            <person name="Kyrpides N.C."/>
            <person name="Woyke T."/>
        </authorList>
    </citation>
    <scope>NUCLEOTIDE SEQUENCE</scope>
    <source>
        <strain evidence="2">GVMAG-M-3300023179-82</strain>
    </source>
</reference>
<evidence type="ECO:0000256" key="1">
    <source>
        <dbReference type="SAM" id="Phobius"/>
    </source>
</evidence>
<keyword evidence="1" id="KW-0812">Transmembrane</keyword>
<name>A0A6C0H8H9_9ZZZZ</name>
<feature type="transmembrane region" description="Helical" evidence="1">
    <location>
        <begin position="6"/>
        <end position="23"/>
    </location>
</feature>
<dbReference type="EMBL" id="MN739899">
    <property type="protein sequence ID" value="QHT76670.1"/>
    <property type="molecule type" value="Genomic_DNA"/>
</dbReference>
<keyword evidence="1" id="KW-0472">Membrane</keyword>
<proteinExistence type="predicted"/>
<keyword evidence="1" id="KW-1133">Transmembrane helix</keyword>
<accession>A0A6C0H8H9</accession>
<sequence>MGIYFFLIIIIIIIVLDLYNNNFNHIIKSNNKSIINNNNYSITDNINNINNNKNKNINNPIINNTISTINKSNNKNNKNKLINIIPWSQIINDGKTDLYCIKISIPSLSDYENWKNIIPGLDFDPKTKEIMIPATDELEALVIAFYINLNFSGQILFDNIIKEDLLNIKLVEIKNNKDIEKETREHIINIHKPKELNNIIDNNNFESYDNNNSGTYFSYL</sequence>